<dbReference type="GO" id="GO:0051087">
    <property type="term" value="F:protein-folding chaperone binding"/>
    <property type="evidence" value="ECO:0007669"/>
    <property type="project" value="InterPro"/>
</dbReference>
<evidence type="ECO:0000259" key="7">
    <source>
        <dbReference type="Pfam" id="PF07743"/>
    </source>
</evidence>
<organism evidence="8 9">
    <name type="scientific">Hibiscus syriacus</name>
    <name type="common">Rose of Sharon</name>
    <dbReference type="NCBI Taxonomy" id="106335"/>
    <lineage>
        <taxon>Eukaryota</taxon>
        <taxon>Viridiplantae</taxon>
        <taxon>Streptophyta</taxon>
        <taxon>Embryophyta</taxon>
        <taxon>Tracheophyta</taxon>
        <taxon>Spermatophyta</taxon>
        <taxon>Magnoliopsida</taxon>
        <taxon>eudicotyledons</taxon>
        <taxon>Gunneridae</taxon>
        <taxon>Pentapetalae</taxon>
        <taxon>rosids</taxon>
        <taxon>malvids</taxon>
        <taxon>Malvales</taxon>
        <taxon>Malvaceae</taxon>
        <taxon>Malvoideae</taxon>
        <taxon>Hibiscus</taxon>
    </lineage>
</organism>
<dbReference type="Proteomes" id="UP000436088">
    <property type="component" value="Unassembled WGS sequence"/>
</dbReference>
<dbReference type="EMBL" id="VEPZ02001754">
    <property type="protein sequence ID" value="KAE8657774.1"/>
    <property type="molecule type" value="Genomic_DNA"/>
</dbReference>
<keyword evidence="6" id="KW-0143">Chaperone</keyword>
<dbReference type="InterPro" id="IPR036386">
    <property type="entry name" value="HscB_C_sf"/>
</dbReference>
<dbReference type="Gene3D" id="1.20.1280.20">
    <property type="entry name" value="HscB, C-terminal domain"/>
    <property type="match status" value="1"/>
</dbReference>
<comment type="subcellular location">
    <subcellularLocation>
        <location evidence="2">Cytoplasm</location>
    </subcellularLocation>
    <subcellularLocation>
        <location evidence="1">Mitochondrion</location>
    </subcellularLocation>
</comment>
<comment type="caution">
    <text evidence="8">The sequence shown here is derived from an EMBL/GenBank/DDBJ whole genome shotgun (WGS) entry which is preliminary data.</text>
</comment>
<evidence type="ECO:0000313" key="8">
    <source>
        <dbReference type="EMBL" id="KAE8657774.1"/>
    </source>
</evidence>
<dbReference type="FunFam" id="1.20.1280.20:FF:000002">
    <property type="entry name" value="HscB mitochondrial iron-sulfur cluster co-chaperone"/>
    <property type="match status" value="1"/>
</dbReference>
<keyword evidence="5" id="KW-0496">Mitochondrion</keyword>
<keyword evidence="9" id="KW-1185">Reference proteome</keyword>
<evidence type="ECO:0000313" key="9">
    <source>
        <dbReference type="Proteomes" id="UP000436088"/>
    </source>
</evidence>
<evidence type="ECO:0000256" key="3">
    <source>
        <dbReference type="ARBA" id="ARBA00010476"/>
    </source>
</evidence>
<dbReference type="InterPro" id="IPR009073">
    <property type="entry name" value="HscB_oligo_C"/>
</dbReference>
<gene>
    <name evidence="8" type="ORF">F3Y22_tig00116982pilonHSYRG00012</name>
</gene>
<proteinExistence type="inferred from homology"/>
<protein>
    <submittedName>
        <fullName evidence="8">Detected protein of confused Function</fullName>
    </submittedName>
</protein>
<sequence>MDGFVSWVKGVVVDEEQTVSDPELLTEIMEIRESVEEAPDSQALNQIQSRMKEKLEETSGSFADAFRRRNFDEAVTCMQRMTYYQRASEEILKKL</sequence>
<evidence type="ECO:0000256" key="2">
    <source>
        <dbReference type="ARBA" id="ARBA00004496"/>
    </source>
</evidence>
<dbReference type="GO" id="GO:0051259">
    <property type="term" value="P:protein complex oligomerization"/>
    <property type="evidence" value="ECO:0007669"/>
    <property type="project" value="InterPro"/>
</dbReference>
<dbReference type="Pfam" id="PF07743">
    <property type="entry name" value="HSCB_C"/>
    <property type="match status" value="1"/>
</dbReference>
<name>A0A6A2XUM6_HIBSY</name>
<dbReference type="GO" id="GO:0001671">
    <property type="term" value="F:ATPase activator activity"/>
    <property type="evidence" value="ECO:0007669"/>
    <property type="project" value="InterPro"/>
</dbReference>
<keyword evidence="4" id="KW-0963">Cytoplasm</keyword>
<dbReference type="InterPro" id="IPR004640">
    <property type="entry name" value="HscB"/>
</dbReference>
<accession>A0A6A2XUM6</accession>
<evidence type="ECO:0000256" key="1">
    <source>
        <dbReference type="ARBA" id="ARBA00004173"/>
    </source>
</evidence>
<reference evidence="8" key="1">
    <citation type="submission" date="2019-09" db="EMBL/GenBank/DDBJ databases">
        <title>Draft genome information of white flower Hibiscus syriacus.</title>
        <authorList>
            <person name="Kim Y.-M."/>
        </authorList>
    </citation>
    <scope>NUCLEOTIDE SEQUENCE [LARGE SCALE GENOMIC DNA]</scope>
    <source>
        <strain evidence="8">YM2019G1</strain>
    </source>
</reference>
<dbReference type="SUPFAM" id="SSF47144">
    <property type="entry name" value="HSC20 (HSCB), C-terminal oligomerisation domain"/>
    <property type="match status" value="1"/>
</dbReference>
<dbReference type="AlphaFoldDB" id="A0A6A2XUM6"/>
<dbReference type="PANTHER" id="PTHR14021:SF15">
    <property type="entry name" value="IRON-SULFUR CLUSTER CO-CHAPERONE PROTEIN HSCB"/>
    <property type="match status" value="1"/>
</dbReference>
<dbReference type="GO" id="GO:0044571">
    <property type="term" value="P:[2Fe-2S] cluster assembly"/>
    <property type="evidence" value="ECO:0007669"/>
    <property type="project" value="InterPro"/>
</dbReference>
<dbReference type="GO" id="GO:0005739">
    <property type="term" value="C:mitochondrion"/>
    <property type="evidence" value="ECO:0007669"/>
    <property type="project" value="UniProtKB-SubCell"/>
</dbReference>
<evidence type="ECO:0000256" key="4">
    <source>
        <dbReference type="ARBA" id="ARBA00022490"/>
    </source>
</evidence>
<dbReference type="PANTHER" id="PTHR14021">
    <property type="entry name" value="IRON-SULFUR CLUSTER CO-CHAPERONE PROTEIN HSCB"/>
    <property type="match status" value="1"/>
</dbReference>
<evidence type="ECO:0000256" key="6">
    <source>
        <dbReference type="ARBA" id="ARBA00023186"/>
    </source>
</evidence>
<feature type="domain" description="Co-chaperone HscB C-terminal oligomerisation" evidence="7">
    <location>
        <begin position="21"/>
        <end position="91"/>
    </location>
</feature>
<evidence type="ECO:0000256" key="5">
    <source>
        <dbReference type="ARBA" id="ARBA00023128"/>
    </source>
</evidence>
<comment type="similarity">
    <text evidence="3">Belongs to the HscB family.</text>
</comment>